<dbReference type="SMART" id="SM00430">
    <property type="entry name" value="HOLI"/>
    <property type="match status" value="1"/>
</dbReference>
<feature type="domain" description="NR LBD" evidence="12">
    <location>
        <begin position="302"/>
        <end position="536"/>
    </location>
</feature>
<evidence type="ECO:0000313" key="14">
    <source>
        <dbReference type="Proteomes" id="UP000825002"/>
    </source>
</evidence>
<evidence type="ECO:0000256" key="7">
    <source>
        <dbReference type="ARBA" id="ARBA00023170"/>
    </source>
</evidence>
<dbReference type="PROSITE" id="PS51030">
    <property type="entry name" value="NUCLEAR_REC_DBD_2"/>
    <property type="match status" value="1"/>
</dbReference>
<comment type="similarity">
    <text evidence="9">Belongs to the nuclear hormone receptor family.</text>
</comment>
<keyword evidence="4 9" id="KW-0805">Transcription regulation</keyword>
<feature type="non-terminal residue" evidence="13">
    <location>
        <position position="1"/>
    </location>
</feature>
<protein>
    <submittedName>
        <fullName evidence="13">Retinoic acid receptor RXR</fullName>
    </submittedName>
</protein>
<evidence type="ECO:0000256" key="2">
    <source>
        <dbReference type="ARBA" id="ARBA00022771"/>
    </source>
</evidence>
<keyword evidence="3 9" id="KW-0862">Zinc</keyword>
<evidence type="ECO:0000256" key="8">
    <source>
        <dbReference type="ARBA" id="ARBA00023242"/>
    </source>
</evidence>
<keyword evidence="7 9" id="KW-0675">Receptor</keyword>
<evidence type="ECO:0000256" key="4">
    <source>
        <dbReference type="ARBA" id="ARBA00023015"/>
    </source>
</evidence>
<dbReference type="InterPro" id="IPR050274">
    <property type="entry name" value="Nuclear_hormone_rcpt_NR2"/>
</dbReference>
<proteinExistence type="inferred from homology"/>
<feature type="region of interest" description="Disordered" evidence="10">
    <location>
        <begin position="109"/>
        <end position="154"/>
    </location>
</feature>
<dbReference type="Gene3D" id="1.10.565.10">
    <property type="entry name" value="Retinoid X Receptor"/>
    <property type="match status" value="1"/>
</dbReference>
<evidence type="ECO:0000256" key="1">
    <source>
        <dbReference type="ARBA" id="ARBA00022723"/>
    </source>
</evidence>
<dbReference type="Pfam" id="PF00105">
    <property type="entry name" value="zf-C4"/>
    <property type="match status" value="1"/>
</dbReference>
<dbReference type="InterPro" id="IPR013088">
    <property type="entry name" value="Znf_NHR/GATA"/>
</dbReference>
<dbReference type="PRINTS" id="PR00545">
    <property type="entry name" value="RETINOIDXR"/>
</dbReference>
<dbReference type="InterPro" id="IPR000003">
    <property type="entry name" value="Retinoid-X_rcpt/HNF4"/>
</dbReference>
<feature type="compositionally biased region" description="Low complexity" evidence="10">
    <location>
        <begin position="109"/>
        <end position="146"/>
    </location>
</feature>
<dbReference type="PANTHER" id="PTHR24083">
    <property type="entry name" value="NUCLEAR HORMONE RECEPTOR"/>
    <property type="match status" value="1"/>
</dbReference>
<comment type="subcellular location">
    <subcellularLocation>
        <location evidence="9">Nucleus</location>
    </subcellularLocation>
</comment>
<feature type="compositionally biased region" description="Polar residues" evidence="10">
    <location>
        <begin position="186"/>
        <end position="195"/>
    </location>
</feature>
<organism evidence="13 14">
    <name type="scientific">Fragariocoptes setiger</name>
    <dbReference type="NCBI Taxonomy" id="1670756"/>
    <lineage>
        <taxon>Eukaryota</taxon>
        <taxon>Metazoa</taxon>
        <taxon>Ecdysozoa</taxon>
        <taxon>Arthropoda</taxon>
        <taxon>Chelicerata</taxon>
        <taxon>Arachnida</taxon>
        <taxon>Acari</taxon>
        <taxon>Acariformes</taxon>
        <taxon>Trombidiformes</taxon>
        <taxon>Prostigmata</taxon>
        <taxon>Eupodina</taxon>
        <taxon>Eriophyoidea</taxon>
        <taxon>Phytoptidae</taxon>
        <taxon>Fragariocoptes</taxon>
    </lineage>
</organism>
<dbReference type="SMART" id="SM00399">
    <property type="entry name" value="ZnF_C4"/>
    <property type="match status" value="1"/>
</dbReference>
<dbReference type="SUPFAM" id="SSF48508">
    <property type="entry name" value="Nuclear receptor ligand-binding domain"/>
    <property type="match status" value="1"/>
</dbReference>
<reference evidence="13 14" key="1">
    <citation type="submission" date="2020-10" db="EMBL/GenBank/DDBJ databases">
        <authorList>
            <person name="Klimov P.B."/>
            <person name="Dyachkov S.M."/>
            <person name="Chetverikov P.E."/>
        </authorList>
    </citation>
    <scope>NUCLEOTIDE SEQUENCE [LARGE SCALE GENOMIC DNA]</scope>
    <source>
        <strain evidence="13">BMOC 18-1129-001#AD2665</strain>
        <tissue evidence="13">Entire mites</tissue>
    </source>
</reference>
<evidence type="ECO:0000259" key="12">
    <source>
        <dbReference type="PROSITE" id="PS51843"/>
    </source>
</evidence>
<dbReference type="InterPro" id="IPR000536">
    <property type="entry name" value="Nucl_hrmn_rcpt_lig-bd"/>
</dbReference>
<dbReference type="PRINTS" id="PR00047">
    <property type="entry name" value="STROIDFINGER"/>
</dbReference>
<accession>A0ABQ7S7W6</accession>
<keyword evidence="2 9" id="KW-0863">Zinc-finger</keyword>
<keyword evidence="5 9" id="KW-0238">DNA-binding</keyword>
<feature type="domain" description="Nuclear receptor" evidence="11">
    <location>
        <begin position="207"/>
        <end position="282"/>
    </location>
</feature>
<dbReference type="Proteomes" id="UP000825002">
    <property type="component" value="Unassembled WGS sequence"/>
</dbReference>
<evidence type="ECO:0000259" key="11">
    <source>
        <dbReference type="PROSITE" id="PS51030"/>
    </source>
</evidence>
<keyword evidence="8 9" id="KW-0539">Nucleus</keyword>
<dbReference type="PROSITE" id="PS00031">
    <property type="entry name" value="NUCLEAR_REC_DBD_1"/>
    <property type="match status" value="1"/>
</dbReference>
<sequence>WNHRAACNKRSPLAQQPSNQCAANVDNIECEPRDAMQFKRTLSPAHTHHLLQLLSLLILILLEEAVTYTLQQPRNCRVYTLTIDMATATANNVATTSATASMTSSTFIGANSNNNNNTANTSTTTSTHNINSNHNHNNALSSNSNNKAPASQYGSVVSPLSAGMDCLTIDNLAATMSPGSAHSGVASPTQSSQSPNYPPNHPLSGSKHVCSICGDQASGKHYGVYSCEGCKGFFKRTVRKNLSYACRESRNCVIDKRQRNRCQYCRYQKCLRVGMKREAVQEERQRAKDKADGLVESTSSTHNDVHIDKIVEAEIKLEHFTDVELDKITHHSALTQTIDPHLAIRCAAQRHINQLIEWAKMMPKFTELLIEDQITLLKTNWNELMIADMAFRSVETLKERGLYLGQGIVIHRDQAHEIGVSLMFDRILSEIVAKMHAMNIDKSELACLRAIILFNPETNGLKSSQNIEKIRENVFRSLQSYCLRNSSSQPIRYGKLLLRLPDLRSIGLKCDEPHIFTNLCCLNGNFDSFLLAALKTTTP</sequence>
<dbReference type="Gene3D" id="3.30.50.10">
    <property type="entry name" value="Erythroid Transcription Factor GATA-1, subunit A"/>
    <property type="match status" value="1"/>
</dbReference>
<feature type="region of interest" description="Disordered" evidence="10">
    <location>
        <begin position="178"/>
        <end position="200"/>
    </location>
</feature>
<comment type="caution">
    <text evidence="13">The sequence shown here is derived from an EMBL/GenBank/DDBJ whole genome shotgun (WGS) entry which is preliminary data.</text>
</comment>
<dbReference type="CDD" id="cd06956">
    <property type="entry name" value="NR_DBD_RXR"/>
    <property type="match status" value="1"/>
</dbReference>
<dbReference type="EMBL" id="JAIFTH010000438">
    <property type="protein sequence ID" value="KAG9509514.1"/>
    <property type="molecule type" value="Genomic_DNA"/>
</dbReference>
<keyword evidence="6 9" id="KW-0804">Transcription</keyword>
<keyword evidence="1 9" id="KW-0479">Metal-binding</keyword>
<gene>
    <name evidence="13" type="primary">RXR</name>
    <name evidence="13" type="ORF">GZH46_01961</name>
</gene>
<dbReference type="InterPro" id="IPR035500">
    <property type="entry name" value="NHR-like_dom_sf"/>
</dbReference>
<dbReference type="PRINTS" id="PR00398">
    <property type="entry name" value="STRDHORMONER"/>
</dbReference>
<name>A0ABQ7S7W6_9ACAR</name>
<evidence type="ECO:0000256" key="3">
    <source>
        <dbReference type="ARBA" id="ARBA00022833"/>
    </source>
</evidence>
<dbReference type="SUPFAM" id="SSF57716">
    <property type="entry name" value="Glucocorticoid receptor-like (DNA-binding domain)"/>
    <property type="match status" value="1"/>
</dbReference>
<dbReference type="InterPro" id="IPR001628">
    <property type="entry name" value="Znf_hrmn_rcpt"/>
</dbReference>
<dbReference type="PROSITE" id="PS51843">
    <property type="entry name" value="NR_LBD"/>
    <property type="match status" value="1"/>
</dbReference>
<evidence type="ECO:0000256" key="5">
    <source>
        <dbReference type="ARBA" id="ARBA00023125"/>
    </source>
</evidence>
<evidence type="ECO:0000256" key="10">
    <source>
        <dbReference type="SAM" id="MobiDB-lite"/>
    </source>
</evidence>
<evidence type="ECO:0000313" key="13">
    <source>
        <dbReference type="EMBL" id="KAG9509514.1"/>
    </source>
</evidence>
<evidence type="ECO:0000256" key="9">
    <source>
        <dbReference type="RuleBase" id="RU004334"/>
    </source>
</evidence>
<keyword evidence="14" id="KW-1185">Reference proteome</keyword>
<dbReference type="InterPro" id="IPR001723">
    <property type="entry name" value="Nuclear_hrmn_rcpt"/>
</dbReference>
<dbReference type="Pfam" id="PF00104">
    <property type="entry name" value="Hormone_recep"/>
    <property type="match status" value="1"/>
</dbReference>
<evidence type="ECO:0000256" key="6">
    <source>
        <dbReference type="ARBA" id="ARBA00023163"/>
    </source>
</evidence>